<dbReference type="GO" id="GO:0008556">
    <property type="term" value="F:P-type potassium transmembrane transporter activity"/>
    <property type="evidence" value="ECO:0007669"/>
    <property type="project" value="InterPro"/>
</dbReference>
<evidence type="ECO:0000256" key="8">
    <source>
        <dbReference type="ARBA" id="ARBA00022989"/>
    </source>
</evidence>
<name>A0A1U7CTH4_9BACT</name>
<dbReference type="RefSeq" id="WP_076348220.1">
    <property type="nucleotide sequence ID" value="NZ_CP019082.1"/>
</dbReference>
<evidence type="ECO:0000256" key="6">
    <source>
        <dbReference type="ARBA" id="ARBA00022840"/>
    </source>
</evidence>
<keyword evidence="3 11" id="KW-0633">Potassium transport</keyword>
<organism evidence="12 13">
    <name type="scientific">Paludisphaera borealis</name>
    <dbReference type="NCBI Taxonomy" id="1387353"/>
    <lineage>
        <taxon>Bacteria</taxon>
        <taxon>Pseudomonadati</taxon>
        <taxon>Planctomycetota</taxon>
        <taxon>Planctomycetia</taxon>
        <taxon>Isosphaerales</taxon>
        <taxon>Isosphaeraceae</taxon>
        <taxon>Paludisphaera</taxon>
    </lineage>
</organism>
<dbReference type="EMBL" id="CP019082">
    <property type="protein sequence ID" value="APW62250.1"/>
    <property type="molecule type" value="Genomic_DNA"/>
</dbReference>
<dbReference type="Proteomes" id="UP000186309">
    <property type="component" value="Chromosome"/>
</dbReference>
<evidence type="ECO:0000313" key="13">
    <source>
        <dbReference type="Proteomes" id="UP000186309"/>
    </source>
</evidence>
<keyword evidence="7 11" id="KW-0630">Potassium</keyword>
<keyword evidence="13" id="KW-1185">Reference proteome</keyword>
<keyword evidence="5 11" id="KW-0547">Nucleotide-binding</keyword>
<comment type="subcellular location">
    <subcellularLocation>
        <location evidence="11">Cell membrane</location>
        <topology evidence="11">Single-pass membrane protein</topology>
    </subcellularLocation>
</comment>
<dbReference type="Pfam" id="PF02669">
    <property type="entry name" value="KdpC"/>
    <property type="match status" value="1"/>
</dbReference>
<keyword evidence="4 11" id="KW-0812">Transmembrane</keyword>
<evidence type="ECO:0000313" key="12">
    <source>
        <dbReference type="EMBL" id="APW62250.1"/>
    </source>
</evidence>
<evidence type="ECO:0000256" key="11">
    <source>
        <dbReference type="HAMAP-Rule" id="MF_00276"/>
    </source>
</evidence>
<accession>A0A1U7CTH4</accession>
<evidence type="ECO:0000256" key="1">
    <source>
        <dbReference type="ARBA" id="ARBA00022448"/>
    </source>
</evidence>
<keyword evidence="6 11" id="KW-0067">ATP-binding</keyword>
<dbReference type="PANTHER" id="PTHR30042">
    <property type="entry name" value="POTASSIUM-TRANSPORTING ATPASE C CHAIN"/>
    <property type="match status" value="1"/>
</dbReference>
<evidence type="ECO:0000256" key="4">
    <source>
        <dbReference type="ARBA" id="ARBA00022692"/>
    </source>
</evidence>
<dbReference type="HAMAP" id="MF_00276">
    <property type="entry name" value="KdpC"/>
    <property type="match status" value="1"/>
</dbReference>
<dbReference type="GO" id="GO:0005886">
    <property type="term" value="C:plasma membrane"/>
    <property type="evidence" value="ECO:0007669"/>
    <property type="project" value="UniProtKB-SubCell"/>
</dbReference>
<keyword evidence="2 11" id="KW-1003">Cell membrane</keyword>
<sequence length="197" mass="20815">MRAQLRPALTTFILLTVVTGVAYPLIVSAIAQTLFAYRANGSLIVRDGVVVGSEFVGQPFDDPRYFWSRPSAAGPNGYDGAASSGSNLGPTNPALVEAVSQRIATLRKSDPESNRPVPIDLVTASASGLDPDLSPAAAEFQVERVARERHLPVEQVRGLVAQHVLGRSSGLMGEARVNVLKLNLALDGLGRGSDSVR</sequence>
<evidence type="ECO:0000256" key="3">
    <source>
        <dbReference type="ARBA" id="ARBA00022538"/>
    </source>
</evidence>
<evidence type="ECO:0000256" key="5">
    <source>
        <dbReference type="ARBA" id="ARBA00022741"/>
    </source>
</evidence>
<dbReference type="GO" id="GO:0005524">
    <property type="term" value="F:ATP binding"/>
    <property type="evidence" value="ECO:0007669"/>
    <property type="project" value="UniProtKB-UniRule"/>
</dbReference>
<evidence type="ECO:0000256" key="9">
    <source>
        <dbReference type="ARBA" id="ARBA00023065"/>
    </source>
</evidence>
<keyword evidence="10 11" id="KW-0472">Membrane</keyword>
<dbReference type="PIRSF" id="PIRSF001296">
    <property type="entry name" value="K_ATPase_KdpC"/>
    <property type="match status" value="1"/>
</dbReference>
<dbReference type="KEGG" id="pbor:BSF38_03788"/>
<comment type="similarity">
    <text evidence="11">Belongs to the KdpC family.</text>
</comment>
<keyword evidence="8 11" id="KW-1133">Transmembrane helix</keyword>
<dbReference type="AlphaFoldDB" id="A0A1U7CTH4"/>
<gene>
    <name evidence="12" type="primary">kdpC_2</name>
    <name evidence="11" type="synonym">kdpC</name>
    <name evidence="12" type="ORF">BSF38_03788</name>
</gene>
<keyword evidence="9 11" id="KW-0406">Ion transport</keyword>
<evidence type="ECO:0000256" key="10">
    <source>
        <dbReference type="ARBA" id="ARBA00023136"/>
    </source>
</evidence>
<keyword evidence="1 11" id="KW-0813">Transport</keyword>
<dbReference type="STRING" id="1387353.BSF38_03788"/>
<protein>
    <recommendedName>
        <fullName evidence="11">Potassium-transporting ATPase KdpC subunit</fullName>
    </recommendedName>
    <alternativeName>
        <fullName evidence="11">ATP phosphohydrolase [potassium-transporting] C chain</fullName>
    </alternativeName>
    <alternativeName>
        <fullName evidence="11">Potassium-binding and translocating subunit C</fullName>
    </alternativeName>
    <alternativeName>
        <fullName evidence="11">Potassium-translocating ATPase C chain</fullName>
    </alternativeName>
</protein>
<evidence type="ECO:0000256" key="2">
    <source>
        <dbReference type="ARBA" id="ARBA00022475"/>
    </source>
</evidence>
<evidence type="ECO:0000256" key="7">
    <source>
        <dbReference type="ARBA" id="ARBA00022958"/>
    </source>
</evidence>
<dbReference type="InterPro" id="IPR003820">
    <property type="entry name" value="KdpC"/>
</dbReference>
<dbReference type="PANTHER" id="PTHR30042:SF2">
    <property type="entry name" value="POTASSIUM-TRANSPORTING ATPASE KDPC SUBUNIT"/>
    <property type="match status" value="1"/>
</dbReference>
<dbReference type="NCBIfam" id="TIGR00681">
    <property type="entry name" value="kdpC"/>
    <property type="match status" value="1"/>
</dbReference>
<proteinExistence type="inferred from homology"/>
<dbReference type="OrthoDB" id="9809491at2"/>
<dbReference type="NCBIfam" id="NF001454">
    <property type="entry name" value="PRK00315.1"/>
    <property type="match status" value="1"/>
</dbReference>
<comment type="subunit">
    <text evidence="11">The system is composed of three essential subunits: KdpA, KdpB and KdpC.</text>
</comment>
<reference evidence="13" key="1">
    <citation type="submission" date="2016-12" db="EMBL/GenBank/DDBJ databases">
        <title>Comparative genomics of four Isosphaeraceae planctomycetes: a common pool of plasmids and glycoside hydrolase genes.</title>
        <authorList>
            <person name="Ivanova A."/>
        </authorList>
    </citation>
    <scope>NUCLEOTIDE SEQUENCE [LARGE SCALE GENOMIC DNA]</scope>
    <source>
        <strain evidence="13">PX4</strain>
    </source>
</reference>
<comment type="function">
    <text evidence="11">Part of the high-affinity ATP-driven potassium transport (or Kdp) system, which catalyzes the hydrolysis of ATP coupled with the electrogenic transport of potassium into the cytoplasm. This subunit acts as a catalytic chaperone that increases the ATP-binding affinity of the ATP-hydrolyzing subunit KdpB by the formation of a transient KdpB/KdpC/ATP ternary complex.</text>
</comment>